<proteinExistence type="predicted"/>
<evidence type="ECO:0000256" key="1">
    <source>
        <dbReference type="ARBA" id="ARBA00022723"/>
    </source>
</evidence>
<evidence type="ECO:0000313" key="10">
    <source>
        <dbReference type="EMBL" id="QDT29409.1"/>
    </source>
</evidence>
<dbReference type="InterPro" id="IPR009056">
    <property type="entry name" value="Cyt_c-like_dom"/>
</dbReference>
<dbReference type="Pfam" id="PF07637">
    <property type="entry name" value="PSD5"/>
    <property type="match status" value="1"/>
</dbReference>
<dbReference type="InterPro" id="IPR011478">
    <property type="entry name" value="DUF1585"/>
</dbReference>
<dbReference type="Proteomes" id="UP000315647">
    <property type="component" value="Chromosome"/>
</dbReference>
<evidence type="ECO:0000259" key="7">
    <source>
        <dbReference type="Pfam" id="PF07631"/>
    </source>
</evidence>
<accession>A0A517QCR1</accession>
<dbReference type="Pfam" id="PF07626">
    <property type="entry name" value="PSD3"/>
    <property type="match status" value="1"/>
</dbReference>
<feature type="domain" description="DUF1588" evidence="6">
    <location>
        <begin position="661"/>
        <end position="760"/>
    </location>
</feature>
<evidence type="ECO:0000256" key="3">
    <source>
        <dbReference type="SAM" id="SignalP"/>
    </source>
</evidence>
<evidence type="ECO:0000259" key="9">
    <source>
        <dbReference type="Pfam" id="PF13442"/>
    </source>
</evidence>
<evidence type="ECO:0000256" key="2">
    <source>
        <dbReference type="ARBA" id="ARBA00023004"/>
    </source>
</evidence>
<dbReference type="GO" id="GO:0046872">
    <property type="term" value="F:metal ion binding"/>
    <property type="evidence" value="ECO:0007669"/>
    <property type="project" value="UniProtKB-KW"/>
</dbReference>
<feature type="chain" id="PRO_5022202303" description="Planctomycete cytochrome C" evidence="3">
    <location>
        <begin position="28"/>
        <end position="859"/>
    </location>
</feature>
<evidence type="ECO:0000259" key="5">
    <source>
        <dbReference type="Pfam" id="PF07626"/>
    </source>
</evidence>
<evidence type="ECO:0000259" key="4">
    <source>
        <dbReference type="Pfam" id="PF07624"/>
    </source>
</evidence>
<protein>
    <recommendedName>
        <fullName evidence="12">Planctomycete cytochrome C</fullName>
    </recommendedName>
</protein>
<dbReference type="AlphaFoldDB" id="A0A517QCR1"/>
<keyword evidence="1" id="KW-0479">Metal-binding</keyword>
<evidence type="ECO:0000313" key="11">
    <source>
        <dbReference type="Proteomes" id="UP000315647"/>
    </source>
</evidence>
<feature type="domain" description="DUF1587" evidence="5">
    <location>
        <begin position="134"/>
        <end position="196"/>
    </location>
</feature>
<keyword evidence="11" id="KW-1185">Reference proteome</keyword>
<dbReference type="InterPro" id="IPR013039">
    <property type="entry name" value="DUF1588"/>
</dbReference>
<dbReference type="Pfam" id="PF07627">
    <property type="entry name" value="PSCyt3"/>
    <property type="match status" value="1"/>
</dbReference>
<dbReference type="InterPro" id="IPR013036">
    <property type="entry name" value="DUF1587"/>
</dbReference>
<dbReference type="InterPro" id="IPR013042">
    <property type="entry name" value="DUF1592"/>
</dbReference>
<dbReference type="GO" id="GO:0020037">
    <property type="term" value="F:heme binding"/>
    <property type="evidence" value="ECO:0007669"/>
    <property type="project" value="InterPro"/>
</dbReference>
<name>A0A517QCR1_9PLAN</name>
<dbReference type="Pfam" id="PF07624">
    <property type="entry name" value="PSD2"/>
    <property type="match status" value="1"/>
</dbReference>
<reference evidence="10 11" key="1">
    <citation type="submission" date="2019-03" db="EMBL/GenBank/DDBJ databases">
        <title>Deep-cultivation of Planctomycetes and their phenomic and genomic characterization uncovers novel biology.</title>
        <authorList>
            <person name="Wiegand S."/>
            <person name="Jogler M."/>
            <person name="Boedeker C."/>
            <person name="Pinto D."/>
            <person name="Vollmers J."/>
            <person name="Rivas-Marin E."/>
            <person name="Kohn T."/>
            <person name="Peeters S.H."/>
            <person name="Heuer A."/>
            <person name="Rast P."/>
            <person name="Oberbeckmann S."/>
            <person name="Bunk B."/>
            <person name="Jeske O."/>
            <person name="Meyerdierks A."/>
            <person name="Storesund J.E."/>
            <person name="Kallscheuer N."/>
            <person name="Luecker S."/>
            <person name="Lage O.M."/>
            <person name="Pohl T."/>
            <person name="Merkel B.J."/>
            <person name="Hornburger P."/>
            <person name="Mueller R.-W."/>
            <person name="Bruemmer F."/>
            <person name="Labrenz M."/>
            <person name="Spormann A.M."/>
            <person name="Op den Camp H."/>
            <person name="Overmann J."/>
            <person name="Amann R."/>
            <person name="Jetten M.S.M."/>
            <person name="Mascher T."/>
            <person name="Medema M.H."/>
            <person name="Devos D.P."/>
            <person name="Kaster A.-K."/>
            <person name="Ovreas L."/>
            <person name="Rohde M."/>
            <person name="Galperin M.Y."/>
            <person name="Jogler C."/>
        </authorList>
    </citation>
    <scope>NUCLEOTIDE SEQUENCE [LARGE SCALE GENOMIC DNA]</scope>
    <source>
        <strain evidence="10 11">Enr10</strain>
    </source>
</reference>
<feature type="domain" description="DUF1592" evidence="7">
    <location>
        <begin position="515"/>
        <end position="642"/>
    </location>
</feature>
<keyword evidence="2" id="KW-0408">Iron</keyword>
<gene>
    <name evidence="10" type="ORF">Enr10x_47620</name>
</gene>
<evidence type="ECO:0008006" key="12">
    <source>
        <dbReference type="Google" id="ProtNLM"/>
    </source>
</evidence>
<keyword evidence="3" id="KW-0732">Signal</keyword>
<evidence type="ECO:0000259" key="8">
    <source>
        <dbReference type="Pfam" id="PF07637"/>
    </source>
</evidence>
<feature type="domain" description="DUF1595" evidence="8">
    <location>
        <begin position="439"/>
        <end position="499"/>
    </location>
</feature>
<evidence type="ECO:0000259" key="6">
    <source>
        <dbReference type="Pfam" id="PF07627"/>
    </source>
</evidence>
<feature type="signal peptide" evidence="3">
    <location>
        <begin position="1"/>
        <end position="27"/>
    </location>
</feature>
<feature type="domain" description="DUF1585" evidence="4">
    <location>
        <begin position="783"/>
        <end position="856"/>
    </location>
</feature>
<dbReference type="Pfam" id="PF13442">
    <property type="entry name" value="Cytochrome_CBB3"/>
    <property type="match status" value="1"/>
</dbReference>
<dbReference type="InterPro" id="IPR013043">
    <property type="entry name" value="DUF1595"/>
</dbReference>
<organism evidence="10 11">
    <name type="scientific">Gimesia panareensis</name>
    <dbReference type="NCBI Taxonomy" id="2527978"/>
    <lineage>
        <taxon>Bacteria</taxon>
        <taxon>Pseudomonadati</taxon>
        <taxon>Planctomycetota</taxon>
        <taxon>Planctomycetia</taxon>
        <taxon>Planctomycetales</taxon>
        <taxon>Planctomycetaceae</taxon>
        <taxon>Gimesia</taxon>
    </lineage>
</organism>
<dbReference type="Pfam" id="PF07631">
    <property type="entry name" value="PSD4"/>
    <property type="match status" value="1"/>
</dbReference>
<dbReference type="EMBL" id="CP037421">
    <property type="protein sequence ID" value="QDT29409.1"/>
    <property type="molecule type" value="Genomic_DNA"/>
</dbReference>
<dbReference type="GO" id="GO:0009055">
    <property type="term" value="F:electron transfer activity"/>
    <property type="evidence" value="ECO:0007669"/>
    <property type="project" value="InterPro"/>
</dbReference>
<feature type="domain" description="Cytochrome c" evidence="9">
    <location>
        <begin position="46"/>
        <end position="115"/>
    </location>
</feature>
<sequence length="859" mass="96955" precursor="true">MFRLIRRILCSWTVLAAFFLLAPFLPAQEAKSVRNDSGYQKTVVPFFRQYCLKCHRQGVDDNEFRLDASLKNDFGDPASKARWEEIVNVLNGHQMPPEGERKPRTEEVAEVVDWITGQIVNAELARRDSKIVLRRLNRDEYQNTIRDLIGLEFDVSGFPQDPPAGGFDNNGGALTISPLHMELYLQAARQILDQALVETAKPPVLKWRIEPDSGDSDRNRVNYDGQRIIVNGGKNPVEQGFKVIHHSNWDKKLNARDFRLPYAGPYRIRIRAAGKVPSRAEVVASARKALQYRMEQQNRKNPKGAPWTKRKFEQDVKHFQTDPMYDYGPPRLKFTQHLGGQPRVLAELDIDAPLSAPQVYEFEGHFSTEKAGVTIEYAYDVPRALENFWMQSGDQFARPVLYVDWLEIEGPYYETWPPRSHQLIMGKQANQPADERAAAKEIIERIMRRAYRRPVSEAEVNQKLQLFTAVRPQSASFIAALKMPLTAILVSPHFLYLAEAPESGSTEERAGTRRLNDYQLASRLSYFLWSSMPDEELFQLAASGKLKERAVLLSQVDRMLADPKSQALTENFAGQWLGLREVGANPPAADLYPRYDRHLETSMVKESQEFFAKILHDDLSALNLVKSDFVVINERLARFYNIPGVKGDHFRKVQVPKGVHRGGVVTQAAVLTITSNGTRTSPVKRGTWVMKNLLGTDPGLPVANVGDIAPKVPGIDKATVRQRLEIHRKLPQCARCHNKIDPLGFALENFNAAGEWREQEGFGYKGRIGPNDPKIDASASLPDGTRFVGADGLCDALARQQDLFFKCLSGKMLTYALGRELGIADQPAVNRAAAEMREQDQTLRALIKDVVLSENFQSK</sequence>